<dbReference type="EMBL" id="MGFH01000064">
    <property type="protein sequence ID" value="OGM06419.1"/>
    <property type="molecule type" value="Genomic_DNA"/>
</dbReference>
<name>A0A1F7WVH3_9BACT</name>
<accession>A0A1F7WVH3</accession>
<organism evidence="1 2">
    <name type="scientific">Candidatus Wallbacteria bacterium GWC2_49_35</name>
    <dbReference type="NCBI Taxonomy" id="1817813"/>
    <lineage>
        <taxon>Bacteria</taxon>
        <taxon>Candidatus Walliibacteriota</taxon>
    </lineage>
</organism>
<dbReference type="AlphaFoldDB" id="A0A1F7WVH3"/>
<evidence type="ECO:0000313" key="1">
    <source>
        <dbReference type="EMBL" id="OGM06419.1"/>
    </source>
</evidence>
<dbReference type="Proteomes" id="UP000178735">
    <property type="component" value="Unassembled WGS sequence"/>
</dbReference>
<evidence type="ECO:0000313" key="2">
    <source>
        <dbReference type="Proteomes" id="UP000178735"/>
    </source>
</evidence>
<gene>
    <name evidence="1" type="ORF">A2008_11605</name>
</gene>
<proteinExistence type="predicted"/>
<sequence>MLDFMQNIAKMNNINKINKVFKSMTTALFYCARQPARLFYDTTEAVRNQEFYMRESRRPRTRAIKKTGRKKRIFKLFFLPVCPMFQSSKLILD</sequence>
<protein>
    <submittedName>
        <fullName evidence="1">Uncharacterized protein</fullName>
    </submittedName>
</protein>
<comment type="caution">
    <text evidence="1">The sequence shown here is derived from an EMBL/GenBank/DDBJ whole genome shotgun (WGS) entry which is preliminary data.</text>
</comment>
<reference evidence="1 2" key="1">
    <citation type="journal article" date="2016" name="Nat. Commun.">
        <title>Thousands of microbial genomes shed light on interconnected biogeochemical processes in an aquifer system.</title>
        <authorList>
            <person name="Anantharaman K."/>
            <person name="Brown C.T."/>
            <person name="Hug L.A."/>
            <person name="Sharon I."/>
            <person name="Castelle C.J."/>
            <person name="Probst A.J."/>
            <person name="Thomas B.C."/>
            <person name="Singh A."/>
            <person name="Wilkins M.J."/>
            <person name="Karaoz U."/>
            <person name="Brodie E.L."/>
            <person name="Williams K.H."/>
            <person name="Hubbard S.S."/>
            <person name="Banfield J.F."/>
        </authorList>
    </citation>
    <scope>NUCLEOTIDE SEQUENCE [LARGE SCALE GENOMIC DNA]</scope>
</reference>